<feature type="region of interest" description="Disordered" evidence="1">
    <location>
        <begin position="25"/>
        <end position="48"/>
    </location>
</feature>
<keyword evidence="2" id="KW-0812">Transmembrane</keyword>
<evidence type="ECO:0000313" key="3">
    <source>
        <dbReference type="Proteomes" id="UP001345963"/>
    </source>
</evidence>
<name>A0ABU7ARK7_9TELE</name>
<dbReference type="PANTHER" id="PTHR13219">
    <property type="entry name" value="TRANSMEMBRANE PROTEIN 94"/>
    <property type="match status" value="1"/>
</dbReference>
<evidence type="ECO:0000313" key="2">
    <source>
        <dbReference type="EMBL" id="MED6240881.1"/>
    </source>
</evidence>
<dbReference type="EMBL" id="JAHUTI010027717">
    <property type="protein sequence ID" value="MED6240881.1"/>
    <property type="molecule type" value="Genomic_DNA"/>
</dbReference>
<reference evidence="2 3" key="1">
    <citation type="submission" date="2021-07" db="EMBL/GenBank/DDBJ databases">
        <authorList>
            <person name="Palmer J.M."/>
        </authorList>
    </citation>
    <scope>NUCLEOTIDE SEQUENCE [LARGE SCALE GENOMIC DNA]</scope>
    <source>
        <strain evidence="2 3">AT_MEX2019</strain>
        <tissue evidence="2">Muscle</tissue>
    </source>
</reference>
<keyword evidence="2" id="KW-0472">Membrane</keyword>
<gene>
    <name evidence="2" type="primary">TMEM94_4</name>
    <name evidence="2" type="ORF">ATANTOWER_030216</name>
</gene>
<accession>A0ABU7ARK7</accession>
<sequence length="102" mass="11390">MQVYTVTSKGLSLLQDDDHIVLEPGDLFPPFSPPPSPRAEKRGTQSPQQHRLFRVIQTPVLEPVRNGLELALSRPITVLDNERFTVQSIMTKLVCPVVLVSC</sequence>
<proteinExistence type="predicted"/>
<dbReference type="PANTHER" id="PTHR13219:SF6">
    <property type="entry name" value="TRANSMEMBRANE PROTEIN 94"/>
    <property type="match status" value="1"/>
</dbReference>
<organism evidence="2 3">
    <name type="scientific">Ataeniobius toweri</name>
    <dbReference type="NCBI Taxonomy" id="208326"/>
    <lineage>
        <taxon>Eukaryota</taxon>
        <taxon>Metazoa</taxon>
        <taxon>Chordata</taxon>
        <taxon>Craniata</taxon>
        <taxon>Vertebrata</taxon>
        <taxon>Euteleostomi</taxon>
        <taxon>Actinopterygii</taxon>
        <taxon>Neopterygii</taxon>
        <taxon>Teleostei</taxon>
        <taxon>Neoteleostei</taxon>
        <taxon>Acanthomorphata</taxon>
        <taxon>Ovalentaria</taxon>
        <taxon>Atherinomorphae</taxon>
        <taxon>Cyprinodontiformes</taxon>
        <taxon>Goodeidae</taxon>
        <taxon>Ataeniobius</taxon>
    </lineage>
</organism>
<protein>
    <submittedName>
        <fullName evidence="2">Transmembrane protein 94</fullName>
    </submittedName>
</protein>
<dbReference type="Proteomes" id="UP001345963">
    <property type="component" value="Unassembled WGS sequence"/>
</dbReference>
<dbReference type="InterPro" id="IPR039720">
    <property type="entry name" value="TMEM94"/>
</dbReference>
<evidence type="ECO:0000256" key="1">
    <source>
        <dbReference type="SAM" id="MobiDB-lite"/>
    </source>
</evidence>
<comment type="caution">
    <text evidence="2">The sequence shown here is derived from an EMBL/GenBank/DDBJ whole genome shotgun (WGS) entry which is preliminary data.</text>
</comment>
<keyword evidence="3" id="KW-1185">Reference proteome</keyword>